<dbReference type="Pfam" id="PF10509">
    <property type="entry name" value="GalKase_gal_bdg"/>
    <property type="match status" value="1"/>
</dbReference>
<evidence type="ECO:0000256" key="2">
    <source>
        <dbReference type="ARBA" id="ARBA00022679"/>
    </source>
</evidence>
<dbReference type="InterPro" id="IPR020568">
    <property type="entry name" value="Ribosomal_Su5_D2-typ_SF"/>
</dbReference>
<evidence type="ECO:0000256" key="6">
    <source>
        <dbReference type="ARBA" id="ARBA00023144"/>
    </source>
</evidence>
<sequence>MEAFEIRQLFKDIYGQPELLVRAPGRINLIGEHTDYNSGYVFPAAINKETYFAVAKNESRTCSIYSAYFKETVSFDLDNLQASDKSWANYIIGAIDQVQKKGYQVQGFNCVFGGNIPIGAGLSSSASVECGLIFSVNELFVLGIDPVEIVKMGQKAENEFVGVQCGIMDQFISVMGKKDHALRLDCRSLEYDHFPLKLGDYCIVLCNSNVSHSLATSAYNTRKEECIRGVQIIKAHYPEVDTLRDVKLPMLRHLLPELGEDVYNRCKFIVEENERVLQSCGQLQKGDITGFGKNLYASHYGLSLEYKVSCLELDFLIGFTIDKPQVAGARMMGGGFGGCTINIVEKSYKEEFIQTISEAYRKRFDISPEIYEVEPAAGCSKLSMAANLSTTGS</sequence>
<dbReference type="EMBL" id="SMLW01000336">
    <property type="protein sequence ID" value="MTI23951.1"/>
    <property type="molecule type" value="Genomic_DNA"/>
</dbReference>
<evidence type="ECO:0000313" key="11">
    <source>
        <dbReference type="EMBL" id="MTI23951.1"/>
    </source>
</evidence>
<dbReference type="InterPro" id="IPR006204">
    <property type="entry name" value="GHMP_kinase_N_dom"/>
</dbReference>
<dbReference type="InterPro" id="IPR013750">
    <property type="entry name" value="GHMP_kinase_C_dom"/>
</dbReference>
<dbReference type="PIRSF" id="PIRSF000530">
    <property type="entry name" value="Galactokinase"/>
    <property type="match status" value="1"/>
</dbReference>
<dbReference type="InterPro" id="IPR000705">
    <property type="entry name" value="Galactokinase"/>
</dbReference>
<keyword evidence="2 11" id="KW-0808">Transferase</keyword>
<dbReference type="InterPro" id="IPR019741">
    <property type="entry name" value="Galactokinase_CS"/>
</dbReference>
<dbReference type="SUPFAM" id="SSF54211">
    <property type="entry name" value="Ribosomal protein S5 domain 2-like"/>
    <property type="match status" value="1"/>
</dbReference>
<reference evidence="11 12" key="1">
    <citation type="submission" date="2019-02" db="EMBL/GenBank/DDBJ databases">
        <authorList>
            <person name="Goldberg S.R."/>
            <person name="Haltli B.A."/>
            <person name="Correa H."/>
            <person name="Russell K.G."/>
        </authorList>
    </citation>
    <scope>NUCLEOTIDE SEQUENCE [LARGE SCALE GENOMIC DNA]</scope>
    <source>
        <strain evidence="11 12">JCM 16186</strain>
    </source>
</reference>
<keyword evidence="6" id="KW-0299">Galactose metabolism</keyword>
<gene>
    <name evidence="11" type="ORF">E1163_03225</name>
</gene>
<dbReference type="InterPro" id="IPR019539">
    <property type="entry name" value="GalKase_N"/>
</dbReference>
<evidence type="ECO:0000256" key="3">
    <source>
        <dbReference type="ARBA" id="ARBA00022741"/>
    </source>
</evidence>
<protein>
    <recommendedName>
        <fullName evidence="7">Galactokinase</fullName>
        <ecNumber evidence="7">2.7.1.6</ecNumber>
    </recommendedName>
</protein>
<name>A0ABW9RJW1_9BACT</name>
<evidence type="ECO:0000259" key="8">
    <source>
        <dbReference type="Pfam" id="PF00288"/>
    </source>
</evidence>
<evidence type="ECO:0000256" key="7">
    <source>
        <dbReference type="NCBIfam" id="TIGR00131"/>
    </source>
</evidence>
<evidence type="ECO:0000259" key="9">
    <source>
        <dbReference type="Pfam" id="PF08544"/>
    </source>
</evidence>
<dbReference type="PROSITE" id="PS00627">
    <property type="entry name" value="GHMP_KINASES_ATP"/>
    <property type="match status" value="1"/>
</dbReference>
<evidence type="ECO:0000256" key="4">
    <source>
        <dbReference type="ARBA" id="ARBA00022777"/>
    </source>
</evidence>
<dbReference type="InterPro" id="IPR014721">
    <property type="entry name" value="Ribsml_uS5_D2-typ_fold_subgr"/>
</dbReference>
<feature type="domain" description="GHMP kinase N-terminal" evidence="8">
    <location>
        <begin position="89"/>
        <end position="177"/>
    </location>
</feature>
<keyword evidence="3" id="KW-0547">Nucleotide-binding</keyword>
<proteinExistence type="inferred from homology"/>
<keyword evidence="4" id="KW-0418">Kinase</keyword>
<dbReference type="Proteomes" id="UP000798808">
    <property type="component" value="Unassembled WGS sequence"/>
</dbReference>
<comment type="caution">
    <text evidence="11">The sequence shown here is derived from an EMBL/GenBank/DDBJ whole genome shotgun (WGS) entry which is preliminary data.</text>
</comment>
<dbReference type="GO" id="GO:0004335">
    <property type="term" value="F:galactokinase activity"/>
    <property type="evidence" value="ECO:0007669"/>
    <property type="project" value="UniProtKB-EC"/>
</dbReference>
<dbReference type="Gene3D" id="3.30.70.890">
    <property type="entry name" value="GHMP kinase, C-terminal domain"/>
    <property type="match status" value="1"/>
</dbReference>
<accession>A0ABW9RJW1</accession>
<evidence type="ECO:0000256" key="1">
    <source>
        <dbReference type="ARBA" id="ARBA00006566"/>
    </source>
</evidence>
<evidence type="ECO:0000259" key="10">
    <source>
        <dbReference type="Pfam" id="PF10509"/>
    </source>
</evidence>
<dbReference type="SUPFAM" id="SSF55060">
    <property type="entry name" value="GHMP Kinase, C-terminal domain"/>
    <property type="match status" value="1"/>
</dbReference>
<evidence type="ECO:0000313" key="12">
    <source>
        <dbReference type="Proteomes" id="UP000798808"/>
    </source>
</evidence>
<dbReference type="RefSeq" id="WP_155169404.1">
    <property type="nucleotide sequence ID" value="NZ_BAAAFL010000012.1"/>
</dbReference>
<keyword evidence="5" id="KW-0067">ATP-binding</keyword>
<feature type="domain" description="Galactokinase N-terminal" evidence="10">
    <location>
        <begin position="9"/>
        <end position="56"/>
    </location>
</feature>
<dbReference type="PANTHER" id="PTHR10457:SF7">
    <property type="entry name" value="GALACTOKINASE-RELATED"/>
    <property type="match status" value="1"/>
</dbReference>
<keyword evidence="12" id="KW-1185">Reference proteome</keyword>
<dbReference type="NCBIfam" id="NF003705">
    <property type="entry name" value="PRK05322.1"/>
    <property type="match status" value="1"/>
</dbReference>
<dbReference type="Pfam" id="PF00288">
    <property type="entry name" value="GHMP_kinases_N"/>
    <property type="match status" value="1"/>
</dbReference>
<dbReference type="PANTHER" id="PTHR10457">
    <property type="entry name" value="MEVALONATE KINASE/GALACTOKINASE"/>
    <property type="match status" value="1"/>
</dbReference>
<comment type="similarity">
    <text evidence="1">Belongs to the GHMP kinase family. GalK subfamily.</text>
</comment>
<feature type="domain" description="GHMP kinase C-terminal" evidence="9">
    <location>
        <begin position="283"/>
        <end position="361"/>
    </location>
</feature>
<dbReference type="PRINTS" id="PR00959">
    <property type="entry name" value="MEVGALKINASE"/>
</dbReference>
<dbReference type="EC" id="2.7.1.6" evidence="7"/>
<dbReference type="Pfam" id="PF08544">
    <property type="entry name" value="GHMP_kinases_C"/>
    <property type="match status" value="1"/>
</dbReference>
<dbReference type="InterPro" id="IPR006206">
    <property type="entry name" value="Mevalonate/galactokinase"/>
</dbReference>
<dbReference type="PROSITE" id="PS00106">
    <property type="entry name" value="GALACTOKINASE"/>
    <property type="match status" value="1"/>
</dbReference>
<keyword evidence="6" id="KW-0119">Carbohydrate metabolism</keyword>
<dbReference type="NCBIfam" id="TIGR00131">
    <property type="entry name" value="gal_kin"/>
    <property type="match status" value="1"/>
</dbReference>
<evidence type="ECO:0000256" key="5">
    <source>
        <dbReference type="ARBA" id="ARBA00022840"/>
    </source>
</evidence>
<organism evidence="11 12">
    <name type="scientific">Fulvivirga kasyanovii</name>
    <dbReference type="NCBI Taxonomy" id="396812"/>
    <lineage>
        <taxon>Bacteria</taxon>
        <taxon>Pseudomonadati</taxon>
        <taxon>Bacteroidota</taxon>
        <taxon>Cytophagia</taxon>
        <taxon>Cytophagales</taxon>
        <taxon>Fulvivirgaceae</taxon>
        <taxon>Fulvivirga</taxon>
    </lineage>
</organism>
<dbReference type="InterPro" id="IPR036554">
    <property type="entry name" value="GHMP_kinase_C_sf"/>
</dbReference>
<dbReference type="InterPro" id="IPR006203">
    <property type="entry name" value="GHMP_knse_ATP-bd_CS"/>
</dbReference>
<dbReference type="Gene3D" id="3.30.230.10">
    <property type="match status" value="1"/>
</dbReference>
<dbReference type="PRINTS" id="PR00473">
    <property type="entry name" value="GALCTOKINASE"/>
</dbReference>